<organism evidence="2 3">
    <name type="scientific">[Clostridium] aminophilum</name>
    <dbReference type="NCBI Taxonomy" id="1526"/>
    <lineage>
        <taxon>Bacteria</taxon>
        <taxon>Bacillati</taxon>
        <taxon>Bacillota</taxon>
        <taxon>Clostridia</taxon>
        <taxon>Lachnospirales</taxon>
        <taxon>Lachnospiraceae</taxon>
    </lineage>
</organism>
<keyword evidence="1" id="KW-0732">Signal</keyword>
<protein>
    <submittedName>
        <fullName evidence="2">Putative aldouronate transport system substrate-binding protein</fullName>
    </submittedName>
</protein>
<sequence length="722" mass="81249">MRKWLKCAGMLLAAGILGGCHGTPDPPASNMTMSFVPEQTGRRKISQDLPKDLTYEKGTVLRMATGYNSRQTGLSFDKETAGEGVTLADGVTYYAGDLKPTWKELEKRLNIRIEDKYQGNSSGMELAFWKDRMNEIDMVSGSTDSLTEYGEAGKLVDLSGYLPLMPNLRTYLEENPIVRLSITGNTDIGSFYVAPYSDGHDDVERMPLMRVDWIEKLLDGEGPFEAEICGRTGKYYYQPYMPFSGKKVVYVVAPDGSDVEKLVKDYEAGGNIIRSMNAVGSMSGVRAVNMFRSYIDRTYHGYYGSKRSDLFAGQNAAWDADELVALLRCIKANAYTLNGTDSVQGIFTRDDGNNQRRGDMFRLAGQLFGVRGMESCQDYLYIDVYGRLRDARQEPDSYRALGRMHDLLCEGLLSESFANKSPMTSEEMLRNDQGFMQYDYNQTQTVYNETVLQKTEGERYKAVMLPIASWQDGMNGNKYMRFTESWRSVKQIGWAISADGVKDHPDRLYAALKLIDYAYSPEGKILMSYGPDEFIRRNGDGSYKLFSFKGEMMPEISEATYTELWTRSGGNYTDYCRRYLGSTLSFEKSQAFEYQCLSSVGKEGADQIAAAISLGVIKHPELEITSNPWYTSVPTVFPATKRELDLLSIHRELEDIFSQSENGENRFVDVIIDGFGSRNADQVAAEIRKEGGQEYLDVKQQTWTRLQGGTIGKTDNDRQGGK</sequence>
<dbReference type="Gene3D" id="3.40.190.10">
    <property type="entry name" value="Periplasmic binding protein-like II"/>
    <property type="match status" value="4"/>
</dbReference>
<dbReference type="AlphaFoldDB" id="A0A1H9ZYS4"/>
<accession>A0A1H9ZYS4</accession>
<evidence type="ECO:0000313" key="3">
    <source>
        <dbReference type="Proteomes" id="UP000199820"/>
    </source>
</evidence>
<keyword evidence="3" id="KW-1185">Reference proteome</keyword>
<evidence type="ECO:0000256" key="1">
    <source>
        <dbReference type="SAM" id="SignalP"/>
    </source>
</evidence>
<feature type="signal peptide" evidence="1">
    <location>
        <begin position="1"/>
        <end position="22"/>
    </location>
</feature>
<dbReference type="Proteomes" id="UP000199820">
    <property type="component" value="Unassembled WGS sequence"/>
</dbReference>
<proteinExistence type="predicted"/>
<dbReference type="PROSITE" id="PS51257">
    <property type="entry name" value="PROKAR_LIPOPROTEIN"/>
    <property type="match status" value="1"/>
</dbReference>
<dbReference type="STRING" id="1526.SAMN02910262_00163"/>
<dbReference type="SUPFAM" id="SSF53850">
    <property type="entry name" value="Periplasmic binding protein-like II"/>
    <property type="match status" value="1"/>
</dbReference>
<name>A0A1H9ZYS4_9FIRM</name>
<evidence type="ECO:0000313" key="2">
    <source>
        <dbReference type="EMBL" id="SES86924.1"/>
    </source>
</evidence>
<dbReference type="OrthoDB" id="9787283at2"/>
<feature type="chain" id="PRO_5011434956" evidence="1">
    <location>
        <begin position="23"/>
        <end position="722"/>
    </location>
</feature>
<dbReference type="RefSeq" id="WP_074647584.1">
    <property type="nucleotide sequence ID" value="NZ_FOIL01000001.1"/>
</dbReference>
<dbReference type="EMBL" id="FOIL01000001">
    <property type="protein sequence ID" value="SES86924.1"/>
    <property type="molecule type" value="Genomic_DNA"/>
</dbReference>
<reference evidence="3" key="1">
    <citation type="submission" date="2016-10" db="EMBL/GenBank/DDBJ databases">
        <authorList>
            <person name="Varghese N."/>
            <person name="Submissions S."/>
        </authorList>
    </citation>
    <scope>NUCLEOTIDE SEQUENCE [LARGE SCALE GENOMIC DNA]</scope>
    <source>
        <strain evidence="3">KH1P1</strain>
    </source>
</reference>
<gene>
    <name evidence="2" type="ORF">SAMN04487771_100117</name>
</gene>